<dbReference type="GeneID" id="101986436"/>
<feature type="transmembrane region" description="Helical" evidence="6">
    <location>
        <begin position="83"/>
        <end position="108"/>
    </location>
</feature>
<evidence type="ECO:0000256" key="6">
    <source>
        <dbReference type="SAM" id="Phobius"/>
    </source>
</evidence>
<dbReference type="InterPro" id="IPR030417">
    <property type="entry name" value="MS4A"/>
</dbReference>
<dbReference type="PANTHER" id="PTHR23320">
    <property type="entry name" value="MEMBRANE-SPANNING 4-DOMAINS SUBFAMILY A MS4A -RELATED"/>
    <property type="match status" value="1"/>
</dbReference>
<organism evidence="7 8">
    <name type="scientific">Microtus ochrogaster</name>
    <name type="common">Prairie vole</name>
    <dbReference type="NCBI Taxonomy" id="79684"/>
    <lineage>
        <taxon>Eukaryota</taxon>
        <taxon>Metazoa</taxon>
        <taxon>Chordata</taxon>
        <taxon>Craniata</taxon>
        <taxon>Vertebrata</taxon>
        <taxon>Euteleostomi</taxon>
        <taxon>Mammalia</taxon>
        <taxon>Eutheria</taxon>
        <taxon>Euarchontoglires</taxon>
        <taxon>Glires</taxon>
        <taxon>Rodentia</taxon>
        <taxon>Myomorpha</taxon>
        <taxon>Muroidea</taxon>
        <taxon>Cricetidae</taxon>
        <taxon>Arvicolinae</taxon>
        <taxon>Microtus</taxon>
    </lineage>
</organism>
<dbReference type="Pfam" id="PF04103">
    <property type="entry name" value="CD20"/>
    <property type="match status" value="1"/>
</dbReference>
<comment type="subcellular location">
    <subcellularLocation>
        <location evidence="1">Membrane</location>
        <topology evidence="1">Multi-pass membrane protein</topology>
    </subcellularLocation>
</comment>
<keyword evidence="5 6" id="KW-0472">Membrane</keyword>
<protein>
    <submittedName>
        <fullName evidence="8">Membrane-spanning 4-domains subfamily A member 13 isoform X1</fullName>
    </submittedName>
</protein>
<gene>
    <name evidence="8" type="primary">Ms4a13</name>
</gene>
<evidence type="ECO:0000313" key="8">
    <source>
        <dbReference type="RefSeq" id="XP_005369718.1"/>
    </source>
</evidence>
<evidence type="ECO:0000256" key="5">
    <source>
        <dbReference type="ARBA" id="ARBA00023136"/>
    </source>
</evidence>
<name>A0ABM0LNK6_MICOH</name>
<evidence type="ECO:0000313" key="7">
    <source>
        <dbReference type="Proteomes" id="UP000694915"/>
    </source>
</evidence>
<keyword evidence="4 6" id="KW-1133">Transmembrane helix</keyword>
<dbReference type="PANTHER" id="PTHR23320:SF42">
    <property type="entry name" value="MEMBRANE-SPANNING 4-DOMAINS SUBFAMILY A MEMBER 13"/>
    <property type="match status" value="1"/>
</dbReference>
<evidence type="ECO:0000256" key="4">
    <source>
        <dbReference type="ARBA" id="ARBA00022989"/>
    </source>
</evidence>
<evidence type="ECO:0000256" key="2">
    <source>
        <dbReference type="ARBA" id="ARBA00009565"/>
    </source>
</evidence>
<dbReference type="Proteomes" id="UP000694915">
    <property type="component" value="Unplaced"/>
</dbReference>
<proteinExistence type="inferred from homology"/>
<dbReference type="RefSeq" id="XP_005369718.1">
    <property type="nucleotide sequence ID" value="XM_005369661.3"/>
</dbReference>
<evidence type="ECO:0000256" key="1">
    <source>
        <dbReference type="ARBA" id="ARBA00004141"/>
    </source>
</evidence>
<feature type="transmembrane region" description="Helical" evidence="6">
    <location>
        <begin position="12"/>
        <end position="38"/>
    </location>
</feature>
<keyword evidence="3 6" id="KW-0812">Transmembrane</keyword>
<accession>A0ABM0LNK6</accession>
<dbReference type="InterPro" id="IPR007237">
    <property type="entry name" value="CD20-like"/>
</dbReference>
<evidence type="ECO:0000256" key="3">
    <source>
        <dbReference type="ARBA" id="ARBA00022692"/>
    </source>
</evidence>
<sequence>MGCRNSKISSSNTVVLGVIQIMLGVYHVLMWYFLLLLYMGQIKGTFGTYEPLTYKMGTGLWGLTFIISGAFTVRAAKHQNNKYLLLCALSLNILCIIVTIIAASLTVVELAHFRSVSYRNYGQAKLGREVSRVLLFSYPLEFGISLTYSICSCSHLGRGQEDSLESVTEVVESTF</sequence>
<reference evidence="8" key="1">
    <citation type="submission" date="2025-08" db="UniProtKB">
        <authorList>
            <consortium name="RefSeq"/>
        </authorList>
    </citation>
    <scope>IDENTIFICATION</scope>
</reference>
<comment type="similarity">
    <text evidence="2">Belongs to the MS4A family.</text>
</comment>
<feature type="transmembrane region" description="Helical" evidence="6">
    <location>
        <begin position="58"/>
        <end position="76"/>
    </location>
</feature>
<keyword evidence="7" id="KW-1185">Reference proteome</keyword>